<feature type="signal peptide" evidence="1">
    <location>
        <begin position="1"/>
        <end position="28"/>
    </location>
</feature>
<evidence type="ECO:0000259" key="2">
    <source>
        <dbReference type="Pfam" id="PF09084"/>
    </source>
</evidence>
<feature type="chain" id="PRO_5046564881" evidence="1">
    <location>
        <begin position="29"/>
        <end position="346"/>
    </location>
</feature>
<dbReference type="EMBL" id="CP097636">
    <property type="protein sequence ID" value="URI11471.1"/>
    <property type="molecule type" value="Genomic_DNA"/>
</dbReference>
<protein>
    <submittedName>
        <fullName evidence="3">ABC transporter substrate-binding protein</fullName>
    </submittedName>
</protein>
<dbReference type="Pfam" id="PF09084">
    <property type="entry name" value="NMT1"/>
    <property type="match status" value="1"/>
</dbReference>
<dbReference type="Gene3D" id="3.40.190.10">
    <property type="entry name" value="Periplasmic binding protein-like II"/>
    <property type="match status" value="2"/>
</dbReference>
<evidence type="ECO:0000313" key="3">
    <source>
        <dbReference type="EMBL" id="URI11471.1"/>
    </source>
</evidence>
<keyword evidence="4" id="KW-1185">Reference proteome</keyword>
<dbReference type="PANTHER" id="PTHR31528:SF15">
    <property type="entry name" value="RIBOFLAVIN-BINDING PROTEIN RIBY"/>
    <property type="match status" value="1"/>
</dbReference>
<dbReference type="Proteomes" id="UP001056201">
    <property type="component" value="Chromosome 2"/>
</dbReference>
<keyword evidence="1" id="KW-0732">Signal</keyword>
<name>A0ABY4SGW2_AQUTE</name>
<organism evidence="3 4">
    <name type="scientific">Aquincola tertiaricarbonis</name>
    <dbReference type="NCBI Taxonomy" id="391953"/>
    <lineage>
        <taxon>Bacteria</taxon>
        <taxon>Pseudomonadati</taxon>
        <taxon>Pseudomonadota</taxon>
        <taxon>Betaproteobacteria</taxon>
        <taxon>Burkholderiales</taxon>
        <taxon>Sphaerotilaceae</taxon>
        <taxon>Aquincola</taxon>
    </lineage>
</organism>
<sequence>MNTSRRLATLALASLAATIALLPLGAQAQTTKIKMVLNWKYEGPQAWFFLAQDKGYFKAEGLDVEIDQGEGSAASIPKVASGAYQAGFGDLNAVIDLATKRPAEAPVGVYMLYNTPPFTIVVKQDSPIKGPADLEGKTVGGPANDGALKLFPAFAKLAKLDATKVKITNMAPNLREQMLARDQVDATFGYVTTVSFSAKAMGMDPAKDLRFIRYGAHGMDLYSNAVFFSRPFVKDNPQAVAGFVKALNRAIADVIANPDAGIDAVMKREPLLKREVEKERLLATLRNDMSHPEVARIGLGDVDDKRLARGIEILVDANQLARTPASAEVFDRSFLPPREQRPAKLF</sequence>
<accession>A0ABY4SGW2</accession>
<reference evidence="3" key="1">
    <citation type="submission" date="2022-05" db="EMBL/GenBank/DDBJ databases">
        <title>An RpoN-dependent PEP-CTERM gene is involved in floc formation of an Aquincola tertiaricarbonis strain.</title>
        <authorList>
            <person name="Qiu D."/>
            <person name="Xia M."/>
        </authorList>
    </citation>
    <scope>NUCLEOTIDE SEQUENCE</scope>
    <source>
        <strain evidence="3">RN12</strain>
    </source>
</reference>
<dbReference type="PANTHER" id="PTHR31528">
    <property type="entry name" value="4-AMINO-5-HYDROXYMETHYL-2-METHYLPYRIMIDINE PHOSPHATE SYNTHASE THI11-RELATED"/>
    <property type="match status" value="1"/>
</dbReference>
<dbReference type="InterPro" id="IPR027939">
    <property type="entry name" value="NMT1/THI5"/>
</dbReference>
<dbReference type="InterPro" id="IPR015168">
    <property type="entry name" value="SsuA/THI5"/>
</dbReference>
<feature type="domain" description="SsuA/THI5-like" evidence="2">
    <location>
        <begin position="48"/>
        <end position="260"/>
    </location>
</feature>
<gene>
    <name evidence="3" type="ORF">MW290_21255</name>
</gene>
<evidence type="ECO:0000256" key="1">
    <source>
        <dbReference type="SAM" id="SignalP"/>
    </source>
</evidence>
<proteinExistence type="predicted"/>
<evidence type="ECO:0000313" key="4">
    <source>
        <dbReference type="Proteomes" id="UP001056201"/>
    </source>
</evidence>
<dbReference type="RefSeq" id="WP_250199665.1">
    <property type="nucleotide sequence ID" value="NZ_CP097636.1"/>
</dbReference>
<dbReference type="SUPFAM" id="SSF53850">
    <property type="entry name" value="Periplasmic binding protein-like II"/>
    <property type="match status" value="1"/>
</dbReference>